<feature type="domain" description="XLF-like N-terminal" evidence="9">
    <location>
        <begin position="29"/>
        <end position="134"/>
    </location>
</feature>
<evidence type="ECO:0000256" key="3">
    <source>
        <dbReference type="ARBA" id="ARBA00023125"/>
    </source>
</evidence>
<dbReference type="InterPro" id="IPR052287">
    <property type="entry name" value="NHEJ_factor"/>
</dbReference>
<comment type="similarity">
    <text evidence="6">Belongs to the XRCC4-XLF family. XLF subfamily.</text>
</comment>
<evidence type="ECO:0000256" key="5">
    <source>
        <dbReference type="ARBA" id="ARBA00023242"/>
    </source>
</evidence>
<reference evidence="10" key="1">
    <citation type="submission" date="2025-08" db="UniProtKB">
        <authorList>
            <consortium name="RefSeq"/>
        </authorList>
    </citation>
    <scope>IDENTIFICATION</scope>
    <source>
        <tissue evidence="10">Whole insect</tissue>
    </source>
</reference>
<keyword evidence="3" id="KW-0238">DNA-binding</keyword>
<dbReference type="Pfam" id="PF09302">
    <property type="entry name" value="XLF"/>
    <property type="match status" value="1"/>
</dbReference>
<feature type="coiled-coil region" evidence="8">
    <location>
        <begin position="213"/>
        <end position="240"/>
    </location>
</feature>
<dbReference type="InterPro" id="IPR015381">
    <property type="entry name" value="XLF-like_N"/>
</dbReference>
<proteinExistence type="inferred from homology"/>
<name>A0A6P7FRQ9_DIAVI</name>
<dbReference type="PANTHER" id="PTHR32235">
    <property type="entry name" value="NON-HOMOLOGOUS END-JOINING FACTOR 1"/>
    <property type="match status" value="1"/>
</dbReference>
<keyword evidence="4" id="KW-0234">DNA repair</keyword>
<evidence type="ECO:0000256" key="6">
    <source>
        <dbReference type="ARBA" id="ARBA00025747"/>
    </source>
</evidence>
<dbReference type="PANTHER" id="PTHR32235:SF1">
    <property type="entry name" value="NON-HOMOLOGOUS END-JOINING FACTOR 1"/>
    <property type="match status" value="1"/>
</dbReference>
<sequence>MVLLFFAELNSRFKKYFIAFLTYNTTTKMWKTFTSDDHIYMLKVVDSDNNFEIYLSDLMTMWKCILSQEALVQKFQECNPAIEQTPEEYIQHAKNLLNEVENAEVGVICDEGPCSVRFYIKTHLATNFKFKLKLELDFAQAEEESFTEKMTVPLIQTIILLEKQQEMMRNLLLKKDRELEEYKLEKGEISRSDLITEKFNPESLIASSKTLMLNVFQNRAEDIKRKYGAIEEKVEEVEVESWNSVKRRRKIYNKETANRTKDVEIKYNGGTNIKQEN</sequence>
<evidence type="ECO:0000256" key="4">
    <source>
        <dbReference type="ARBA" id="ARBA00023204"/>
    </source>
</evidence>
<dbReference type="AlphaFoldDB" id="A0A6P7FRQ9"/>
<keyword evidence="5" id="KW-0539">Nucleus</keyword>
<evidence type="ECO:0000313" key="10">
    <source>
        <dbReference type="RefSeq" id="XP_028138961.1"/>
    </source>
</evidence>
<evidence type="ECO:0000256" key="1">
    <source>
        <dbReference type="ARBA" id="ARBA00004123"/>
    </source>
</evidence>
<keyword evidence="8" id="KW-0175">Coiled coil</keyword>
<dbReference type="InterPro" id="IPR038051">
    <property type="entry name" value="XRCC4-like_N_sf"/>
</dbReference>
<dbReference type="CDD" id="cd22285">
    <property type="entry name" value="HD_XLF_N"/>
    <property type="match status" value="1"/>
</dbReference>
<dbReference type="InParanoid" id="A0A6P7FRQ9"/>
<dbReference type="GO" id="GO:0006303">
    <property type="term" value="P:double-strand break repair via nonhomologous end joining"/>
    <property type="evidence" value="ECO:0007669"/>
    <property type="project" value="TreeGrafter"/>
</dbReference>
<dbReference type="GO" id="GO:0045027">
    <property type="term" value="F:DNA end binding"/>
    <property type="evidence" value="ECO:0007669"/>
    <property type="project" value="TreeGrafter"/>
</dbReference>
<protein>
    <recommendedName>
        <fullName evidence="7">Non-homologous end-joining factor 1</fullName>
    </recommendedName>
</protein>
<gene>
    <name evidence="10" type="primary">LOC114333302</name>
</gene>
<comment type="subcellular location">
    <subcellularLocation>
        <location evidence="1">Nucleus</location>
    </subcellularLocation>
</comment>
<dbReference type="GO" id="GO:0032807">
    <property type="term" value="C:DNA ligase IV complex"/>
    <property type="evidence" value="ECO:0007669"/>
    <property type="project" value="TreeGrafter"/>
</dbReference>
<evidence type="ECO:0000256" key="7">
    <source>
        <dbReference type="ARBA" id="ARBA00044529"/>
    </source>
</evidence>
<evidence type="ECO:0000256" key="8">
    <source>
        <dbReference type="SAM" id="Coils"/>
    </source>
</evidence>
<keyword evidence="2" id="KW-0227">DNA damage</keyword>
<organism evidence="10">
    <name type="scientific">Diabrotica virgifera virgifera</name>
    <name type="common">western corn rootworm</name>
    <dbReference type="NCBI Taxonomy" id="50390"/>
    <lineage>
        <taxon>Eukaryota</taxon>
        <taxon>Metazoa</taxon>
        <taxon>Ecdysozoa</taxon>
        <taxon>Arthropoda</taxon>
        <taxon>Hexapoda</taxon>
        <taxon>Insecta</taxon>
        <taxon>Pterygota</taxon>
        <taxon>Neoptera</taxon>
        <taxon>Endopterygota</taxon>
        <taxon>Coleoptera</taxon>
        <taxon>Polyphaga</taxon>
        <taxon>Cucujiformia</taxon>
        <taxon>Chrysomeloidea</taxon>
        <taxon>Chrysomelidae</taxon>
        <taxon>Galerucinae</taxon>
        <taxon>Diabroticina</taxon>
        <taxon>Diabroticites</taxon>
        <taxon>Diabrotica</taxon>
    </lineage>
</organism>
<accession>A0A6P7FRQ9</accession>
<dbReference type="Gene3D" id="2.170.210.10">
    <property type="entry name" value="DNA double-strand break repair and VJ recombination XRCC4, N-terminal"/>
    <property type="match status" value="1"/>
</dbReference>
<dbReference type="RefSeq" id="XP_028138961.1">
    <property type="nucleotide sequence ID" value="XM_028283160.1"/>
</dbReference>
<evidence type="ECO:0000259" key="9">
    <source>
        <dbReference type="Pfam" id="PF09302"/>
    </source>
</evidence>
<evidence type="ECO:0000256" key="2">
    <source>
        <dbReference type="ARBA" id="ARBA00022763"/>
    </source>
</evidence>
<dbReference type="Gene3D" id="1.10.287.450">
    <property type="entry name" value="Helix hairpin bin"/>
    <property type="match status" value="1"/>
</dbReference>